<gene>
    <name evidence="2" type="ORF">RF683_06485</name>
</gene>
<proteinExistence type="predicted"/>
<feature type="chain" id="PRO_5045741255" description="WG repeat-containing protein" evidence="1">
    <location>
        <begin position="21"/>
        <end position="220"/>
    </location>
</feature>
<evidence type="ECO:0000313" key="2">
    <source>
        <dbReference type="EMBL" id="WMW77141.1"/>
    </source>
</evidence>
<keyword evidence="1" id="KW-0732">Signal</keyword>
<dbReference type="RefSeq" id="WP_309531526.1">
    <property type="nucleotide sequence ID" value="NZ_CP133721.1"/>
</dbReference>
<accession>A0ABY9RAB4</accession>
<evidence type="ECO:0008006" key="4">
    <source>
        <dbReference type="Google" id="ProtNLM"/>
    </source>
</evidence>
<dbReference type="EMBL" id="CP133721">
    <property type="protein sequence ID" value="WMW77141.1"/>
    <property type="molecule type" value="Genomic_DNA"/>
</dbReference>
<keyword evidence="3" id="KW-1185">Reference proteome</keyword>
<sequence length="220" mass="25619">MKKITFLVASLFLVCNATQAQETERGRRPRMTRPDFYAIDYREATPIFFLEKGIEFYVFPTGDFDFNALPLEPPRHTTHENYGYSNYDNGRPRGIRIEHDNYGRVKRVGNVFINYDYFGRVKRIGSVFMSYNSFALTKIGGMRIFYNHHGQIIGVRGFVNGFSSYPYYPCPNGYNGGTNYGNQTYENEDDFYYYKKDGTKEKMNKDDIDAIKKDAIENKG</sequence>
<evidence type="ECO:0000313" key="3">
    <source>
        <dbReference type="Proteomes" id="UP001180481"/>
    </source>
</evidence>
<reference evidence="2" key="1">
    <citation type="submission" date="2023-09" db="EMBL/GenBank/DDBJ databases">
        <title>Flavobacterium sp. 20NA77.7 isolated from freshwater.</title>
        <authorList>
            <person name="Le V."/>
            <person name="Ko S.-R."/>
            <person name="Ahn C.-Y."/>
            <person name="Oh H.-M."/>
        </authorList>
    </citation>
    <scope>NUCLEOTIDE SEQUENCE</scope>
    <source>
        <strain evidence="2">20NA77.7</strain>
    </source>
</reference>
<name>A0ABY9RAB4_9FLAO</name>
<evidence type="ECO:0000256" key="1">
    <source>
        <dbReference type="SAM" id="SignalP"/>
    </source>
</evidence>
<organism evidence="2 3">
    <name type="scientific">Flavobacterium nakdongensis</name>
    <dbReference type="NCBI Taxonomy" id="3073563"/>
    <lineage>
        <taxon>Bacteria</taxon>
        <taxon>Pseudomonadati</taxon>
        <taxon>Bacteroidota</taxon>
        <taxon>Flavobacteriia</taxon>
        <taxon>Flavobacteriales</taxon>
        <taxon>Flavobacteriaceae</taxon>
        <taxon>Flavobacterium</taxon>
    </lineage>
</organism>
<protein>
    <recommendedName>
        <fullName evidence="4">WG repeat-containing protein</fullName>
    </recommendedName>
</protein>
<feature type="signal peptide" evidence="1">
    <location>
        <begin position="1"/>
        <end position="20"/>
    </location>
</feature>
<dbReference type="Proteomes" id="UP001180481">
    <property type="component" value="Chromosome"/>
</dbReference>